<organism evidence="1 2">
    <name type="scientific">Trichonephila clavata</name>
    <name type="common">Joro spider</name>
    <name type="synonym">Nephila clavata</name>
    <dbReference type="NCBI Taxonomy" id="2740835"/>
    <lineage>
        <taxon>Eukaryota</taxon>
        <taxon>Metazoa</taxon>
        <taxon>Ecdysozoa</taxon>
        <taxon>Arthropoda</taxon>
        <taxon>Chelicerata</taxon>
        <taxon>Arachnida</taxon>
        <taxon>Araneae</taxon>
        <taxon>Araneomorphae</taxon>
        <taxon>Entelegynae</taxon>
        <taxon>Araneoidea</taxon>
        <taxon>Nephilidae</taxon>
        <taxon>Trichonephila</taxon>
    </lineage>
</organism>
<dbReference type="Proteomes" id="UP000887116">
    <property type="component" value="Unassembled WGS sequence"/>
</dbReference>
<name>A0A8X6H7V3_TRICU</name>
<keyword evidence="2" id="KW-1185">Reference proteome</keyword>
<reference evidence="1" key="1">
    <citation type="submission" date="2020-07" db="EMBL/GenBank/DDBJ databases">
        <title>Multicomponent nature underlies the extraordinary mechanical properties of spider dragline silk.</title>
        <authorList>
            <person name="Kono N."/>
            <person name="Nakamura H."/>
            <person name="Mori M."/>
            <person name="Yoshida Y."/>
            <person name="Ohtoshi R."/>
            <person name="Malay A.D."/>
            <person name="Moran D.A.P."/>
            <person name="Tomita M."/>
            <person name="Numata K."/>
            <person name="Arakawa K."/>
        </authorList>
    </citation>
    <scope>NUCLEOTIDE SEQUENCE</scope>
</reference>
<dbReference type="AlphaFoldDB" id="A0A8X6H7V3"/>
<proteinExistence type="predicted"/>
<evidence type="ECO:0000313" key="2">
    <source>
        <dbReference type="Proteomes" id="UP000887116"/>
    </source>
</evidence>
<dbReference type="EMBL" id="BMAO01007799">
    <property type="protein sequence ID" value="GFR18602.1"/>
    <property type="molecule type" value="Genomic_DNA"/>
</dbReference>
<accession>A0A8X6H7V3</accession>
<protein>
    <submittedName>
        <fullName evidence="1">Uncharacterized protein</fullName>
    </submittedName>
</protein>
<evidence type="ECO:0000313" key="1">
    <source>
        <dbReference type="EMBL" id="GFR18602.1"/>
    </source>
</evidence>
<sequence length="88" mass="9834">MEGADPNLSKTSCSLYGCLTFRGRLIPAFEIANESFSSCLLPTLAKMFSTNTVHDPSIWRQKKRAFRFRDSGMCKMLPPTPNPTSCID</sequence>
<gene>
    <name evidence="1" type="ORF">TNCT_588541</name>
</gene>
<comment type="caution">
    <text evidence="1">The sequence shown here is derived from an EMBL/GenBank/DDBJ whole genome shotgun (WGS) entry which is preliminary data.</text>
</comment>